<sequence length="48" mass="5115">MDLTGQRRCLEEPLPRLCPMLAGSVELDRGALAAGLRQKAAAHGALAW</sequence>
<dbReference type="KEGG" id="pms:KNP414_05417"/>
<dbReference type="Proteomes" id="UP000006620">
    <property type="component" value="Chromosome"/>
</dbReference>
<name>F8FGC1_PAEMK</name>
<accession>F8FGC1</accession>
<reference evidence="2" key="1">
    <citation type="submission" date="2011-06" db="EMBL/GenBank/DDBJ databases">
        <title>Complete genome sequence of Paenibacillus mucilaginosus KNP414.</title>
        <authorList>
            <person name="Wang J."/>
            <person name="Hu S."/>
            <person name="Hu X."/>
            <person name="Zhang B."/>
            <person name="Dong D."/>
            <person name="Zhang S."/>
            <person name="Zhao K."/>
            <person name="Wu D."/>
        </authorList>
    </citation>
    <scope>NUCLEOTIDE SEQUENCE [LARGE SCALE GENOMIC DNA]</scope>
    <source>
        <strain evidence="2">KNP414</strain>
    </source>
</reference>
<proteinExistence type="predicted"/>
<dbReference type="PATRIC" id="fig|1036673.3.peg.5023"/>
<reference evidence="1 2" key="2">
    <citation type="journal article" date="2013" name="Genome Announc.">
        <title>Genome Sequence of Growth-Improving Paenibacillus mucilaginosus Strain KNP414.</title>
        <authorList>
            <person name="Lu J.J."/>
            <person name="Wang J.F."/>
            <person name="Hu X.F."/>
        </authorList>
    </citation>
    <scope>NUCLEOTIDE SEQUENCE [LARGE SCALE GENOMIC DNA]</scope>
    <source>
        <strain evidence="1 2">KNP414</strain>
    </source>
</reference>
<dbReference type="AlphaFoldDB" id="F8FGC1"/>
<evidence type="ECO:0000313" key="1">
    <source>
        <dbReference type="EMBL" id="AEI43941.1"/>
    </source>
</evidence>
<dbReference type="HOGENOM" id="CLU_3202903_0_0_9"/>
<evidence type="ECO:0000313" key="2">
    <source>
        <dbReference type="Proteomes" id="UP000006620"/>
    </source>
</evidence>
<gene>
    <name evidence="1" type="ordered locus">KNP414_05417</name>
</gene>
<dbReference type="EMBL" id="CP002869">
    <property type="protein sequence ID" value="AEI43941.1"/>
    <property type="molecule type" value="Genomic_DNA"/>
</dbReference>
<protein>
    <submittedName>
        <fullName evidence="1">Uncharacterized protein</fullName>
    </submittedName>
</protein>
<organism evidence="1 2">
    <name type="scientific">Paenibacillus mucilaginosus (strain KNP414)</name>
    <dbReference type="NCBI Taxonomy" id="1036673"/>
    <lineage>
        <taxon>Bacteria</taxon>
        <taxon>Bacillati</taxon>
        <taxon>Bacillota</taxon>
        <taxon>Bacilli</taxon>
        <taxon>Bacillales</taxon>
        <taxon>Paenibacillaceae</taxon>
        <taxon>Paenibacillus</taxon>
    </lineage>
</organism>